<reference evidence="2 3" key="1">
    <citation type="submission" date="2019-07" db="EMBL/GenBank/DDBJ databases">
        <title>Whole genome shotgun sequence of Reyranella soli NBRC 108950.</title>
        <authorList>
            <person name="Hosoyama A."/>
            <person name="Uohara A."/>
            <person name="Ohji S."/>
            <person name="Ichikawa N."/>
        </authorList>
    </citation>
    <scope>NUCLEOTIDE SEQUENCE [LARGE SCALE GENOMIC DNA]</scope>
    <source>
        <strain evidence="2 3">NBRC 108950</strain>
    </source>
</reference>
<comment type="similarity">
    <text evidence="1">Belongs to the UPF0065 (bug) family.</text>
</comment>
<evidence type="ECO:0000313" key="3">
    <source>
        <dbReference type="Proteomes" id="UP000321058"/>
    </source>
</evidence>
<organism evidence="2 3">
    <name type="scientific">Reyranella soli</name>
    <dbReference type="NCBI Taxonomy" id="1230389"/>
    <lineage>
        <taxon>Bacteria</taxon>
        <taxon>Pseudomonadati</taxon>
        <taxon>Pseudomonadota</taxon>
        <taxon>Alphaproteobacteria</taxon>
        <taxon>Hyphomicrobiales</taxon>
        <taxon>Reyranellaceae</taxon>
        <taxon>Reyranella</taxon>
    </lineage>
</organism>
<dbReference type="Proteomes" id="UP000321058">
    <property type="component" value="Unassembled WGS sequence"/>
</dbReference>
<dbReference type="AlphaFoldDB" id="A0A512N3A6"/>
<proteinExistence type="inferred from homology"/>
<dbReference type="EMBL" id="BKAJ01000011">
    <property type="protein sequence ID" value="GEP53479.1"/>
    <property type="molecule type" value="Genomic_DNA"/>
</dbReference>
<dbReference type="PANTHER" id="PTHR42928:SF5">
    <property type="entry name" value="BLR1237 PROTEIN"/>
    <property type="match status" value="1"/>
</dbReference>
<dbReference type="SUPFAM" id="SSF53850">
    <property type="entry name" value="Periplasmic binding protein-like II"/>
    <property type="match status" value="1"/>
</dbReference>
<dbReference type="CDD" id="cd07012">
    <property type="entry name" value="PBP2_Bug_TTT"/>
    <property type="match status" value="1"/>
</dbReference>
<dbReference type="Gene3D" id="3.40.190.150">
    <property type="entry name" value="Bordetella uptake gene, domain 1"/>
    <property type="match status" value="1"/>
</dbReference>
<evidence type="ECO:0000313" key="2">
    <source>
        <dbReference type="EMBL" id="GEP53479.1"/>
    </source>
</evidence>
<dbReference type="Pfam" id="PF03401">
    <property type="entry name" value="TctC"/>
    <property type="match status" value="1"/>
</dbReference>
<dbReference type="PIRSF" id="PIRSF017082">
    <property type="entry name" value="YflP"/>
    <property type="match status" value="1"/>
</dbReference>
<evidence type="ECO:0000256" key="1">
    <source>
        <dbReference type="ARBA" id="ARBA00006987"/>
    </source>
</evidence>
<keyword evidence="3" id="KW-1185">Reference proteome</keyword>
<dbReference type="Gene3D" id="3.40.190.10">
    <property type="entry name" value="Periplasmic binding protein-like II"/>
    <property type="match status" value="1"/>
</dbReference>
<sequence length="309" mass="32631">MLSSAGWAQGAWPTKPIRIVVPFNPGGAIDALVRVIADGLTAKLGQQVLVDPKPGANTIVGSEIVAKAPPDGYTFLITTNSTHTNNPSLYAKLPFDPAKDLMPVSLVSLGTILVLVKADAPFSDLRGMAKWVKDLGRPATYGSWGIGSSGHLYGLMFEQALGGHYSHVPYRGDVPAIQDVSNGTLDITWASPTSAKPQIDAGRVKPLAVAGSKRSASVPQLSTFAEQLVAGFDLSLFVAAYAPAGTPAEIVDRMSREIKDVIREPAVAEKLIAQGQTPVGSTPKELSDMLARETPIWAELIRQSGAKVE</sequence>
<dbReference type="PANTHER" id="PTHR42928">
    <property type="entry name" value="TRICARBOXYLATE-BINDING PROTEIN"/>
    <property type="match status" value="1"/>
</dbReference>
<comment type="caution">
    <text evidence="2">The sequence shown here is derived from an EMBL/GenBank/DDBJ whole genome shotgun (WGS) entry which is preliminary data.</text>
</comment>
<name>A0A512N3A6_9HYPH</name>
<dbReference type="InterPro" id="IPR042100">
    <property type="entry name" value="Bug_dom1"/>
</dbReference>
<protein>
    <submittedName>
        <fullName evidence="2">Exported protein</fullName>
    </submittedName>
</protein>
<dbReference type="InterPro" id="IPR005064">
    <property type="entry name" value="BUG"/>
</dbReference>
<accession>A0A512N3A6</accession>
<gene>
    <name evidence="2" type="ORF">RSO01_06450</name>
</gene>